<dbReference type="Proteomes" id="UP001500782">
    <property type="component" value="Unassembled WGS sequence"/>
</dbReference>
<dbReference type="InterPro" id="IPR022138">
    <property type="entry name" value="DUF3670"/>
</dbReference>
<evidence type="ECO:0000256" key="1">
    <source>
        <dbReference type="ARBA" id="ARBA00022801"/>
    </source>
</evidence>
<feature type="domain" description="Helicase ATP-binding" evidence="2">
    <location>
        <begin position="489"/>
        <end position="652"/>
    </location>
</feature>
<evidence type="ECO:0000259" key="3">
    <source>
        <dbReference type="PROSITE" id="PS51194"/>
    </source>
</evidence>
<keyword evidence="4" id="KW-0547">Nucleotide-binding</keyword>
<dbReference type="Gene3D" id="3.40.50.300">
    <property type="entry name" value="P-loop containing nucleotide triphosphate hydrolases"/>
    <property type="match status" value="1"/>
</dbReference>
<dbReference type="SMART" id="SM00487">
    <property type="entry name" value="DEXDc"/>
    <property type="match status" value="1"/>
</dbReference>
<proteinExistence type="predicted"/>
<dbReference type="SUPFAM" id="SSF52540">
    <property type="entry name" value="P-loop containing nucleoside triphosphate hydrolases"/>
    <property type="match status" value="2"/>
</dbReference>
<keyword evidence="4" id="KW-0347">Helicase</keyword>
<dbReference type="InterPro" id="IPR027417">
    <property type="entry name" value="P-loop_NTPase"/>
</dbReference>
<keyword evidence="4" id="KW-0067">ATP-binding</keyword>
<evidence type="ECO:0000259" key="2">
    <source>
        <dbReference type="PROSITE" id="PS51192"/>
    </source>
</evidence>
<evidence type="ECO:0000313" key="4">
    <source>
        <dbReference type="EMBL" id="GAA0315667.1"/>
    </source>
</evidence>
<dbReference type="GO" id="GO:0004386">
    <property type="term" value="F:helicase activity"/>
    <property type="evidence" value="ECO:0007669"/>
    <property type="project" value="UniProtKB-KW"/>
</dbReference>
<dbReference type="PROSITE" id="PS51192">
    <property type="entry name" value="HELICASE_ATP_BIND_1"/>
    <property type="match status" value="1"/>
</dbReference>
<feature type="domain" description="Helicase C-terminal" evidence="3">
    <location>
        <begin position="780"/>
        <end position="935"/>
    </location>
</feature>
<comment type="caution">
    <text evidence="4">The sequence shown here is derived from an EMBL/GenBank/DDBJ whole genome shotgun (WGS) entry which is preliminary data.</text>
</comment>
<accession>A0ABN0VRN8</accession>
<dbReference type="InterPro" id="IPR049730">
    <property type="entry name" value="SNF2/RAD54-like_C"/>
</dbReference>
<dbReference type="PROSITE" id="PS51194">
    <property type="entry name" value="HELICASE_CTER"/>
    <property type="match status" value="1"/>
</dbReference>
<sequence length="947" mass="111059">MVRLKSIKIHAMHTGGPTIRIGATDDQNQWIPLQDWKHLFFQWHEGSYYGTLYIQEVGNFIELDSWQATDVFANEPFNSYVDWDWDETSDLLISVSRVIYESITQKRVIPEFNENHPWKIPAMVWEEFFPEFWESPVTEDLLADHSAPLSVGDWVQNWFQQVMSSYISYPHLDNEWTTKWRELTESTYWSQDELASYFTEEKWKEWTSDTRSPLPFYLGLKLEEPETNDEPWSLTPFLQSVQNNEEIYNWNEVFTWPTNWLPYEEYVHEEVDSWKKLIPFMEATQPFQTELNDEQAWGFLTHVSEKLVLLGINIWLPSWWRNMKEAKVKLQANVKETVTSVRPSMLGMDQLLDFQWKLSLNGEELSEEEFRQLVEQNRHFLRWRGDWVKLDPAFMKRIQELMKQADKNGLQLRDLLEQKLSRSGDGALDDEDEEQDDDPYDFIQIRLNRQLKDMLQTLTNQTTLPLQKVPDSLNGELRPYQIEGFSWLYFLRQYGFGGCLADDMGLGKTIQFITYLLKCKEDGKTDAPALIIAPTSIVGNWEKELAQFAPSLNVYIHYGNKRVKGEAFTKEAKKADVVLTTYGLSHIDEADLSTIEWSSIGLDEAQNIKNAGTKQSRAIRKLKGQHHIALTGTPIENRLSELWSIFDFLNHGYLGSLHTFQHRYILPIERDDDKKQLQKLQSLIRPFLLRRTKTDQRIALNLPDKLEQKQYCNLTPEQASLYEEHVQQTFSKINRLTGFERRGLVLQMLGKLKQLCDHPSLYLKEEQPREIISRSQKMKKVVQLLDDILDQNENVLIFTQYIQMGKLLQNVMKNRYRMDIPFLNGSVPKMQRDIWIEQFQNNEFPVFILSLKAGGTGLNLTAANHVIHYDRWWNPAVENQATDRAYRIGQKKFVHVHKLLTSGTLEEKIDALLEQKSSLNDAILTQGDQWITEFTDDELLNLVTLTP</sequence>
<dbReference type="Pfam" id="PF12419">
    <property type="entry name" value="DUF3670"/>
    <property type="match status" value="1"/>
</dbReference>
<organism evidence="4 5">
    <name type="scientific">Bacillus carboniphilus</name>
    <dbReference type="NCBI Taxonomy" id="86663"/>
    <lineage>
        <taxon>Bacteria</taxon>
        <taxon>Bacillati</taxon>
        <taxon>Bacillota</taxon>
        <taxon>Bacilli</taxon>
        <taxon>Bacillales</taxon>
        <taxon>Bacillaceae</taxon>
        <taxon>Bacillus</taxon>
    </lineage>
</organism>
<dbReference type="InterPro" id="IPR000330">
    <property type="entry name" value="SNF2_N"/>
</dbReference>
<name>A0ABN0VRN8_9BACI</name>
<keyword evidence="5" id="KW-1185">Reference proteome</keyword>
<dbReference type="CDD" id="cd18012">
    <property type="entry name" value="DEXQc_arch_SWI2_SNF2"/>
    <property type="match status" value="1"/>
</dbReference>
<dbReference type="InterPro" id="IPR001650">
    <property type="entry name" value="Helicase_C-like"/>
</dbReference>
<dbReference type="SMART" id="SM00490">
    <property type="entry name" value="HELICc"/>
    <property type="match status" value="1"/>
</dbReference>
<dbReference type="InterPro" id="IPR038718">
    <property type="entry name" value="SNF2-like_sf"/>
</dbReference>
<dbReference type="Pfam" id="PF00176">
    <property type="entry name" value="SNF2-rel_dom"/>
    <property type="match status" value="1"/>
</dbReference>
<evidence type="ECO:0000313" key="5">
    <source>
        <dbReference type="Proteomes" id="UP001500782"/>
    </source>
</evidence>
<dbReference type="PANTHER" id="PTHR10799">
    <property type="entry name" value="SNF2/RAD54 HELICASE FAMILY"/>
    <property type="match status" value="1"/>
</dbReference>
<dbReference type="Pfam" id="PF00271">
    <property type="entry name" value="Helicase_C"/>
    <property type="match status" value="1"/>
</dbReference>
<keyword evidence="1" id="KW-0378">Hydrolase</keyword>
<dbReference type="Gene3D" id="3.40.50.10810">
    <property type="entry name" value="Tandem AAA-ATPase domain"/>
    <property type="match status" value="1"/>
</dbReference>
<dbReference type="RefSeq" id="WP_343795679.1">
    <property type="nucleotide sequence ID" value="NZ_BAAADJ010000004.1"/>
</dbReference>
<dbReference type="EMBL" id="BAAADJ010000004">
    <property type="protein sequence ID" value="GAA0315667.1"/>
    <property type="molecule type" value="Genomic_DNA"/>
</dbReference>
<dbReference type="InterPro" id="IPR014001">
    <property type="entry name" value="Helicase_ATP-bd"/>
</dbReference>
<gene>
    <name evidence="4" type="ORF">GCM10008967_02790</name>
</gene>
<dbReference type="CDD" id="cd18793">
    <property type="entry name" value="SF2_C_SNF"/>
    <property type="match status" value="1"/>
</dbReference>
<reference evidence="4 5" key="1">
    <citation type="journal article" date="2019" name="Int. J. Syst. Evol. Microbiol.">
        <title>The Global Catalogue of Microorganisms (GCM) 10K type strain sequencing project: providing services to taxonomists for standard genome sequencing and annotation.</title>
        <authorList>
            <consortium name="The Broad Institute Genomics Platform"/>
            <consortium name="The Broad Institute Genome Sequencing Center for Infectious Disease"/>
            <person name="Wu L."/>
            <person name="Ma J."/>
        </authorList>
    </citation>
    <scope>NUCLEOTIDE SEQUENCE [LARGE SCALE GENOMIC DNA]</scope>
    <source>
        <strain evidence="4 5">JCM 9731</strain>
    </source>
</reference>
<protein>
    <submittedName>
        <fullName evidence="4">DEAD/DEAH box helicase</fullName>
    </submittedName>
</protein>